<dbReference type="InterPro" id="IPR003565">
    <property type="entry name" value="Tetra_PHTase"/>
</dbReference>
<dbReference type="PANTHER" id="PTHR21340">
    <property type="entry name" value="DIADENOSINE 5,5-P1,P4-TETRAPHOSPHATE PYROPHOSPHOHYDROLASE MUTT"/>
    <property type="match status" value="1"/>
</dbReference>
<dbReference type="PROSITE" id="PS00893">
    <property type="entry name" value="NUDIX_BOX"/>
    <property type="match status" value="1"/>
</dbReference>
<comment type="similarity">
    <text evidence="1 6">Belongs to the Nudix hydrolase family.</text>
</comment>
<name>A0A0M2PYD1_PROHO</name>
<accession>A0A0M2PYD1</accession>
<evidence type="ECO:0000256" key="5">
    <source>
        <dbReference type="ARBA" id="ARBA00032644"/>
    </source>
</evidence>
<evidence type="ECO:0000256" key="1">
    <source>
        <dbReference type="ARBA" id="ARBA00005582"/>
    </source>
</evidence>
<dbReference type="STRING" id="317619.GCA_000332315_04011"/>
<evidence type="ECO:0000256" key="2">
    <source>
        <dbReference type="ARBA" id="ARBA00018911"/>
    </source>
</evidence>
<keyword evidence="4 6" id="KW-0378">Hydrolase</keyword>
<dbReference type="EMBL" id="AJTX02000002">
    <property type="protein sequence ID" value="KKJ01441.1"/>
    <property type="molecule type" value="Genomic_DNA"/>
</dbReference>
<evidence type="ECO:0000259" key="7">
    <source>
        <dbReference type="PROSITE" id="PS51462"/>
    </source>
</evidence>
<keyword evidence="3" id="KW-0547">Nucleotide-binding</keyword>
<dbReference type="GO" id="GO:0006754">
    <property type="term" value="P:ATP biosynthetic process"/>
    <property type="evidence" value="ECO:0007669"/>
    <property type="project" value="TreeGrafter"/>
</dbReference>
<keyword evidence="9" id="KW-1185">Reference proteome</keyword>
<dbReference type="CDD" id="cd03428">
    <property type="entry name" value="NUDIX_Ap4A_Nudt2"/>
    <property type="match status" value="1"/>
</dbReference>
<dbReference type="PRINTS" id="PR00502">
    <property type="entry name" value="NUDIXFAMILY"/>
</dbReference>
<evidence type="ECO:0000313" key="8">
    <source>
        <dbReference type="EMBL" id="KKJ01441.1"/>
    </source>
</evidence>
<dbReference type="InterPro" id="IPR015797">
    <property type="entry name" value="NUDIX_hydrolase-like_dom_sf"/>
</dbReference>
<evidence type="ECO:0000313" key="9">
    <source>
        <dbReference type="Proteomes" id="UP000034681"/>
    </source>
</evidence>
<dbReference type="Pfam" id="PF00293">
    <property type="entry name" value="NUDIX"/>
    <property type="match status" value="1"/>
</dbReference>
<dbReference type="GO" id="GO:0000166">
    <property type="term" value="F:nucleotide binding"/>
    <property type="evidence" value="ECO:0007669"/>
    <property type="project" value="UniProtKB-KW"/>
</dbReference>
<dbReference type="InterPro" id="IPR020476">
    <property type="entry name" value="Nudix_hydrolase"/>
</dbReference>
<sequence length="150" mass="16850">MATRIDAAYGLIPVWTTPQGDRRYLLILHQKGHWAFPKGHAEAGETPLETARREVEEETGLTALDVVETAQFEEGYQFQQGRDTITKTVTYFLAHVHPTDNGEPPAITVQEAEVAQFRWCSCEEAQSLITFEANRRILGECEALCQSISL</sequence>
<dbReference type="PROSITE" id="PS51462">
    <property type="entry name" value="NUDIX"/>
    <property type="match status" value="1"/>
</dbReference>
<dbReference type="InterPro" id="IPR020084">
    <property type="entry name" value="NUDIX_hydrolase_CS"/>
</dbReference>
<comment type="caution">
    <text evidence="8">The sequence shown here is derived from an EMBL/GenBank/DDBJ whole genome shotgun (WGS) entry which is preliminary data.</text>
</comment>
<feature type="domain" description="Nudix hydrolase" evidence="7">
    <location>
        <begin position="4"/>
        <end position="142"/>
    </location>
</feature>
<dbReference type="Gene3D" id="3.90.79.10">
    <property type="entry name" value="Nucleoside Triphosphate Pyrophosphohydrolase"/>
    <property type="match status" value="1"/>
</dbReference>
<dbReference type="InterPro" id="IPR051325">
    <property type="entry name" value="Nudix_hydrolase_domain"/>
</dbReference>
<reference evidence="8" key="1">
    <citation type="submission" date="2012-04" db="EMBL/GenBank/DDBJ databases">
        <authorList>
            <person name="Borisov I.G."/>
            <person name="Ivanikova N.V."/>
            <person name="Pinevich A.V."/>
        </authorList>
    </citation>
    <scope>NUCLEOTIDE SEQUENCE</scope>
    <source>
        <strain evidence="8">CALU 1027</strain>
    </source>
</reference>
<organism evidence="8 9">
    <name type="scientific">Prochlorothrix hollandica PCC 9006 = CALU 1027</name>
    <dbReference type="NCBI Taxonomy" id="317619"/>
    <lineage>
        <taxon>Bacteria</taxon>
        <taxon>Bacillati</taxon>
        <taxon>Cyanobacteriota</taxon>
        <taxon>Cyanophyceae</taxon>
        <taxon>Prochlorotrichales</taxon>
        <taxon>Prochlorotrichaceae</taxon>
        <taxon>Prochlorothrix</taxon>
    </lineage>
</organism>
<protein>
    <recommendedName>
        <fullName evidence="2">Bis(5'-nucleosyl)-tetraphosphatase [asymmetrical]</fullName>
    </recommendedName>
    <alternativeName>
        <fullName evidence="5">Diadenosine 5',5'''-P1,P4-tetraphosphate asymmetrical hydrolase</fullName>
    </alternativeName>
</protein>
<dbReference type="eggNOG" id="COG1051">
    <property type="taxonomic scope" value="Bacteria"/>
</dbReference>
<gene>
    <name evidence="8" type="ORF">PROH_03660</name>
</gene>
<dbReference type="InterPro" id="IPR000086">
    <property type="entry name" value="NUDIX_hydrolase_dom"/>
</dbReference>
<dbReference type="PANTHER" id="PTHR21340:SF0">
    <property type="entry name" value="BIS(5'-NUCLEOSYL)-TETRAPHOSPHATASE [ASYMMETRICAL]"/>
    <property type="match status" value="1"/>
</dbReference>
<evidence type="ECO:0000256" key="6">
    <source>
        <dbReference type="RuleBase" id="RU003476"/>
    </source>
</evidence>
<proteinExistence type="inferred from homology"/>
<dbReference type="GO" id="GO:0006167">
    <property type="term" value="P:AMP biosynthetic process"/>
    <property type="evidence" value="ECO:0007669"/>
    <property type="project" value="TreeGrafter"/>
</dbReference>
<evidence type="ECO:0000256" key="3">
    <source>
        <dbReference type="ARBA" id="ARBA00022741"/>
    </source>
</evidence>
<dbReference type="SUPFAM" id="SSF55811">
    <property type="entry name" value="Nudix"/>
    <property type="match status" value="1"/>
</dbReference>
<dbReference type="AlphaFoldDB" id="A0A0M2PYD1"/>
<dbReference type="Proteomes" id="UP000034681">
    <property type="component" value="Unassembled WGS sequence"/>
</dbReference>
<dbReference type="GO" id="GO:0004081">
    <property type="term" value="F:bis(5'-nucleosyl)-tetraphosphatase (asymmetrical) activity"/>
    <property type="evidence" value="ECO:0007669"/>
    <property type="project" value="TreeGrafter"/>
</dbReference>
<evidence type="ECO:0000256" key="4">
    <source>
        <dbReference type="ARBA" id="ARBA00022801"/>
    </source>
</evidence>
<dbReference type="RefSeq" id="WP_017714160.1">
    <property type="nucleotide sequence ID" value="NZ_KB235941.1"/>
</dbReference>